<dbReference type="Gene3D" id="3.40.50.1360">
    <property type="match status" value="1"/>
</dbReference>
<proteinExistence type="predicted"/>
<evidence type="ECO:0000259" key="1">
    <source>
        <dbReference type="Pfam" id="PF01182"/>
    </source>
</evidence>
<dbReference type="RefSeq" id="WP_211301479.1">
    <property type="nucleotide sequence ID" value="NZ_PYGA01000023.1"/>
</dbReference>
<dbReference type="PANTHER" id="PTHR42892">
    <property type="entry name" value="GLUCOSAMINE-6-PHOSPHATE DEAMINASE-LIKE PROTEIN BT_0258-RELATED"/>
    <property type="match status" value="1"/>
</dbReference>
<feature type="domain" description="Glucosamine/galactosamine-6-phosphate isomerase" evidence="1">
    <location>
        <begin position="10"/>
        <end position="246"/>
    </location>
</feature>
<protein>
    <submittedName>
        <fullName evidence="2">Glucosamine-6-phosphate deaminase</fullName>
    </submittedName>
</protein>
<dbReference type="Pfam" id="PF01182">
    <property type="entry name" value="Glucosamine_iso"/>
    <property type="match status" value="1"/>
</dbReference>
<name>A0A2P8CZ18_9ACTN</name>
<dbReference type="SUPFAM" id="SSF100950">
    <property type="entry name" value="NagB/RpiA/CoA transferase-like"/>
    <property type="match status" value="1"/>
</dbReference>
<sequence>MSVPTSVFATPAELGAALATEIADGIAAAQREGRRYVLGCPGGRTPRSTYQALARTVVDRGLGLSHVVIAMMDDYAVPAADGGLAPAPADAHYSCARFARTEIAAPLSAAAADGGIGPDRVWLPDPADPARYDDRLADAGGVDLFILASGASDGHVAFNPPGTPFEARSRTVELADTTRQDNLVTFPDFGGLDDVPRHGVTVGPRTIADQSRRVVMVVHGDDKRAAAARISAADGYEPEWPATVIAACTRPDLYVDAAADR</sequence>
<accession>A0A2P8CZ18</accession>
<organism evidence="2 3">
    <name type="scientific">Murinocardiopsis flavida</name>
    <dbReference type="NCBI Taxonomy" id="645275"/>
    <lineage>
        <taxon>Bacteria</taxon>
        <taxon>Bacillati</taxon>
        <taxon>Actinomycetota</taxon>
        <taxon>Actinomycetes</taxon>
        <taxon>Streptosporangiales</taxon>
        <taxon>Nocardiopsidaceae</taxon>
        <taxon>Murinocardiopsis</taxon>
    </lineage>
</organism>
<dbReference type="Proteomes" id="UP000240542">
    <property type="component" value="Unassembled WGS sequence"/>
</dbReference>
<evidence type="ECO:0000313" key="2">
    <source>
        <dbReference type="EMBL" id="PSK90177.1"/>
    </source>
</evidence>
<dbReference type="InterPro" id="IPR052960">
    <property type="entry name" value="GlcN6P_deaminase-like"/>
</dbReference>
<gene>
    <name evidence="2" type="ORF">CLV63_1236</name>
</gene>
<dbReference type="InterPro" id="IPR006148">
    <property type="entry name" value="Glc/Gal-6P_isomerase"/>
</dbReference>
<evidence type="ECO:0000313" key="3">
    <source>
        <dbReference type="Proteomes" id="UP000240542"/>
    </source>
</evidence>
<dbReference type="GO" id="GO:0005975">
    <property type="term" value="P:carbohydrate metabolic process"/>
    <property type="evidence" value="ECO:0007669"/>
    <property type="project" value="InterPro"/>
</dbReference>
<keyword evidence="3" id="KW-1185">Reference proteome</keyword>
<dbReference type="PANTHER" id="PTHR42892:SF1">
    <property type="entry name" value="GLUCOSAMINE-6-PHOSPHATE ISOMERASE"/>
    <property type="match status" value="1"/>
</dbReference>
<reference evidence="2 3" key="1">
    <citation type="submission" date="2018-03" db="EMBL/GenBank/DDBJ databases">
        <title>Genomic Encyclopedia of Archaeal and Bacterial Type Strains, Phase II (KMG-II): from individual species to whole genera.</title>
        <authorList>
            <person name="Goeker M."/>
        </authorList>
    </citation>
    <scope>NUCLEOTIDE SEQUENCE [LARGE SCALE GENOMIC DNA]</scope>
    <source>
        <strain evidence="2 3">DSM 45312</strain>
    </source>
</reference>
<dbReference type="EMBL" id="PYGA01000023">
    <property type="protein sequence ID" value="PSK90177.1"/>
    <property type="molecule type" value="Genomic_DNA"/>
</dbReference>
<dbReference type="InterPro" id="IPR037171">
    <property type="entry name" value="NagB/RpiA_transferase-like"/>
</dbReference>
<comment type="caution">
    <text evidence="2">The sequence shown here is derived from an EMBL/GenBank/DDBJ whole genome shotgun (WGS) entry which is preliminary data.</text>
</comment>
<dbReference type="AlphaFoldDB" id="A0A2P8CZ18"/>